<evidence type="ECO:0000256" key="7">
    <source>
        <dbReference type="SAM" id="Phobius"/>
    </source>
</evidence>
<feature type="region of interest" description="Disordered" evidence="6">
    <location>
        <begin position="1"/>
        <end position="29"/>
    </location>
</feature>
<evidence type="ECO:0000256" key="3">
    <source>
        <dbReference type="ARBA" id="ARBA00022692"/>
    </source>
</evidence>
<dbReference type="Pfam" id="PF00854">
    <property type="entry name" value="PTR2"/>
    <property type="match status" value="1"/>
</dbReference>
<comment type="caution">
    <text evidence="8">The sequence shown here is derived from an EMBL/GenBank/DDBJ whole genome shotgun (WGS) entry which is preliminary data.</text>
</comment>
<protein>
    <submittedName>
        <fullName evidence="8">Uncharacterized protein</fullName>
    </submittedName>
</protein>
<comment type="similarity">
    <text evidence="2">Belongs to the major facilitator superfamily. Proton-dependent oligopeptide transporter (POT/PTR) (TC 2.A.17) family.</text>
</comment>
<evidence type="ECO:0000256" key="1">
    <source>
        <dbReference type="ARBA" id="ARBA00004141"/>
    </source>
</evidence>
<feature type="transmembrane region" description="Helical" evidence="7">
    <location>
        <begin position="506"/>
        <end position="530"/>
    </location>
</feature>
<proteinExistence type="inferred from homology"/>
<dbReference type="SUPFAM" id="SSF103473">
    <property type="entry name" value="MFS general substrate transporter"/>
    <property type="match status" value="1"/>
</dbReference>
<reference evidence="8" key="1">
    <citation type="submission" date="2022-08" db="EMBL/GenBank/DDBJ databases">
        <authorList>
            <person name="Gutierrez-Valencia J."/>
        </authorList>
    </citation>
    <scope>NUCLEOTIDE SEQUENCE</scope>
</reference>
<evidence type="ECO:0000256" key="4">
    <source>
        <dbReference type="ARBA" id="ARBA00022989"/>
    </source>
</evidence>
<dbReference type="InterPro" id="IPR000109">
    <property type="entry name" value="POT_fam"/>
</dbReference>
<keyword evidence="3 7" id="KW-0812">Transmembrane</keyword>
<evidence type="ECO:0000313" key="8">
    <source>
        <dbReference type="EMBL" id="CAI0453609.1"/>
    </source>
</evidence>
<keyword evidence="5 7" id="KW-0472">Membrane</keyword>
<sequence>MSSSMEKITDNHKEERFNSLHGDEDEPVPNYRGIKAMPYIIGNETFEKLGTVGSATNLVVYLTTVFNMKSVTAATLINVFNGTCNLATLVGAFLCDAYFGRYKCLGFASVCSLLGMLILMLTAAIPNAHPPHCAATTCSPPTPWQFTFLLASFLCLVIGAGGIRPCNLSFGADQFDPRSESGKRGTSSFFNWYYCTYAAAVMVSVTGIVYVQSNISWSIGLAIPAFLMFISCALFFWGTRIYVIVKPQGSPLTSVAQVLVAALRKRSLELPEDSGALLFDYHPPKSINSRLPRTSQFRCLDKAVIITDSDKINPNGSPNKPWRLCSMQQVEEVKCIVRILPIWASTIIFNVPLLQQQTYAVFQALQSDRQLGHGTFRVPAATYIIFTMLALTIWIPVYDRIIVPYLEKVTGKEGGITMLQRMGIGLILGIFCMIVSGLVEEYRKHIAATKPGLGIAPKGGTISSMSAMWLVPQLVLTGLAEGFNYIAQVEFFYKQFPEGMRSVAQACFFAGNALASYLSGFLVSLVHHITKGSKRGDWLPDDLNEGKLDYFYFMLAGLGVLNLGYFLVCARWYTYKGDGEGLGEVEITGKEDTKNVHLAV</sequence>
<keyword evidence="9" id="KW-1185">Reference proteome</keyword>
<evidence type="ECO:0000256" key="6">
    <source>
        <dbReference type="SAM" id="MobiDB-lite"/>
    </source>
</evidence>
<evidence type="ECO:0000313" key="9">
    <source>
        <dbReference type="Proteomes" id="UP001154282"/>
    </source>
</evidence>
<comment type="subcellular location">
    <subcellularLocation>
        <location evidence="1">Membrane</location>
        <topology evidence="1">Multi-pass membrane protein</topology>
    </subcellularLocation>
</comment>
<feature type="transmembrane region" description="Helical" evidence="7">
    <location>
        <begin position="217"/>
        <end position="237"/>
    </location>
</feature>
<dbReference type="EMBL" id="CAMGYJ010000008">
    <property type="protein sequence ID" value="CAI0453609.1"/>
    <property type="molecule type" value="Genomic_DNA"/>
</dbReference>
<feature type="transmembrane region" description="Helical" evidence="7">
    <location>
        <begin position="418"/>
        <end position="439"/>
    </location>
</feature>
<organism evidence="8 9">
    <name type="scientific">Linum tenue</name>
    <dbReference type="NCBI Taxonomy" id="586396"/>
    <lineage>
        <taxon>Eukaryota</taxon>
        <taxon>Viridiplantae</taxon>
        <taxon>Streptophyta</taxon>
        <taxon>Embryophyta</taxon>
        <taxon>Tracheophyta</taxon>
        <taxon>Spermatophyta</taxon>
        <taxon>Magnoliopsida</taxon>
        <taxon>eudicotyledons</taxon>
        <taxon>Gunneridae</taxon>
        <taxon>Pentapetalae</taxon>
        <taxon>rosids</taxon>
        <taxon>fabids</taxon>
        <taxon>Malpighiales</taxon>
        <taxon>Linaceae</taxon>
        <taxon>Linum</taxon>
    </lineage>
</organism>
<dbReference type="PANTHER" id="PTHR11654">
    <property type="entry name" value="OLIGOPEPTIDE TRANSPORTER-RELATED"/>
    <property type="match status" value="1"/>
</dbReference>
<feature type="transmembrane region" description="Helical" evidence="7">
    <location>
        <begin position="550"/>
        <end position="568"/>
    </location>
</feature>
<accession>A0AAV0N511</accession>
<dbReference type="GO" id="GO:0022857">
    <property type="term" value="F:transmembrane transporter activity"/>
    <property type="evidence" value="ECO:0007669"/>
    <property type="project" value="InterPro"/>
</dbReference>
<dbReference type="Proteomes" id="UP001154282">
    <property type="component" value="Unassembled WGS sequence"/>
</dbReference>
<dbReference type="CDD" id="cd17416">
    <property type="entry name" value="MFS_NPF1_2"/>
    <property type="match status" value="1"/>
</dbReference>
<keyword evidence="4 7" id="KW-1133">Transmembrane helix</keyword>
<gene>
    <name evidence="8" type="ORF">LITE_LOCUS31648</name>
</gene>
<evidence type="ECO:0000256" key="5">
    <source>
        <dbReference type="ARBA" id="ARBA00023136"/>
    </source>
</evidence>
<dbReference type="Gene3D" id="1.20.1250.20">
    <property type="entry name" value="MFS general substrate transporter like domains"/>
    <property type="match status" value="1"/>
</dbReference>
<evidence type="ECO:0000256" key="2">
    <source>
        <dbReference type="ARBA" id="ARBA00005982"/>
    </source>
</evidence>
<name>A0AAV0N511_9ROSI</name>
<dbReference type="InterPro" id="IPR036259">
    <property type="entry name" value="MFS_trans_sf"/>
</dbReference>
<dbReference type="GO" id="GO:0016020">
    <property type="term" value="C:membrane"/>
    <property type="evidence" value="ECO:0007669"/>
    <property type="project" value="UniProtKB-SubCell"/>
</dbReference>
<feature type="transmembrane region" description="Helical" evidence="7">
    <location>
        <begin position="104"/>
        <end position="126"/>
    </location>
</feature>
<feature type="transmembrane region" description="Helical" evidence="7">
    <location>
        <begin position="191"/>
        <end position="211"/>
    </location>
</feature>
<feature type="transmembrane region" description="Helical" evidence="7">
    <location>
        <begin position="378"/>
        <end position="398"/>
    </location>
</feature>
<feature type="transmembrane region" description="Helical" evidence="7">
    <location>
        <begin position="146"/>
        <end position="170"/>
    </location>
</feature>
<feature type="compositionally biased region" description="Basic and acidic residues" evidence="6">
    <location>
        <begin position="7"/>
        <end position="22"/>
    </location>
</feature>
<dbReference type="AlphaFoldDB" id="A0AAV0N511"/>